<keyword evidence="8" id="KW-0723">Serine/threonine-protein kinase</keyword>
<dbReference type="PANTHER" id="PTHR43289">
    <property type="entry name" value="MITOGEN-ACTIVATED PROTEIN KINASE KINASE KINASE 20-RELATED"/>
    <property type="match status" value="1"/>
</dbReference>
<evidence type="ECO:0000256" key="3">
    <source>
        <dbReference type="ARBA" id="ARBA00022777"/>
    </source>
</evidence>
<dbReference type="PROSITE" id="PS00107">
    <property type="entry name" value="PROTEIN_KINASE_ATP"/>
    <property type="match status" value="1"/>
</dbReference>
<dbReference type="Gene3D" id="1.10.510.10">
    <property type="entry name" value="Transferase(Phosphotransferase) domain 1"/>
    <property type="match status" value="1"/>
</dbReference>
<evidence type="ECO:0000256" key="6">
    <source>
        <dbReference type="SAM" id="MobiDB-lite"/>
    </source>
</evidence>
<keyword evidence="2 5" id="KW-0547">Nucleotide-binding</keyword>
<dbReference type="Gene3D" id="3.30.200.20">
    <property type="entry name" value="Phosphorylase Kinase, domain 1"/>
    <property type="match status" value="1"/>
</dbReference>
<evidence type="ECO:0000259" key="7">
    <source>
        <dbReference type="PROSITE" id="PS50011"/>
    </source>
</evidence>
<dbReference type="CDD" id="cd14014">
    <property type="entry name" value="STKc_PknB_like"/>
    <property type="match status" value="1"/>
</dbReference>
<dbReference type="GO" id="GO:0005524">
    <property type="term" value="F:ATP binding"/>
    <property type="evidence" value="ECO:0007669"/>
    <property type="project" value="UniProtKB-UniRule"/>
</dbReference>
<keyword evidence="1" id="KW-0808">Transferase</keyword>
<dbReference type="PANTHER" id="PTHR43289:SF34">
    <property type="entry name" value="SERINE_THREONINE-PROTEIN KINASE YBDM-RELATED"/>
    <property type="match status" value="1"/>
</dbReference>
<dbReference type="PROSITE" id="PS50011">
    <property type="entry name" value="PROTEIN_KINASE_DOM"/>
    <property type="match status" value="1"/>
</dbReference>
<evidence type="ECO:0000256" key="2">
    <source>
        <dbReference type="ARBA" id="ARBA00022741"/>
    </source>
</evidence>
<feature type="compositionally biased region" description="Low complexity" evidence="6">
    <location>
        <begin position="452"/>
        <end position="481"/>
    </location>
</feature>
<proteinExistence type="predicted"/>
<comment type="caution">
    <text evidence="8">The sequence shown here is derived from an EMBL/GenBank/DDBJ whole genome shotgun (WGS) entry which is preliminary data.</text>
</comment>
<evidence type="ECO:0000256" key="4">
    <source>
        <dbReference type="ARBA" id="ARBA00022840"/>
    </source>
</evidence>
<dbReference type="InterPro" id="IPR000719">
    <property type="entry name" value="Prot_kinase_dom"/>
</dbReference>
<keyword evidence="9" id="KW-1185">Reference proteome</keyword>
<keyword evidence="3 8" id="KW-0418">Kinase</keyword>
<feature type="binding site" evidence="5">
    <location>
        <position position="43"/>
    </location>
    <ligand>
        <name>ATP</name>
        <dbReference type="ChEBI" id="CHEBI:30616"/>
    </ligand>
</feature>
<dbReference type="InterPro" id="IPR017441">
    <property type="entry name" value="Protein_kinase_ATP_BS"/>
</dbReference>
<accession>A0A940XQX0</accession>
<feature type="domain" description="Protein kinase" evidence="7">
    <location>
        <begin position="15"/>
        <end position="278"/>
    </location>
</feature>
<evidence type="ECO:0000313" key="9">
    <source>
        <dbReference type="Proteomes" id="UP000677413"/>
    </source>
</evidence>
<reference evidence="8 9" key="1">
    <citation type="submission" date="2021-04" db="EMBL/GenBank/DDBJ databases">
        <authorList>
            <person name="Tang X."/>
            <person name="Zhou X."/>
            <person name="Chen X."/>
            <person name="Cernava T."/>
            <person name="Zhang C."/>
        </authorList>
    </citation>
    <scope>NUCLEOTIDE SEQUENCE [LARGE SCALE GENOMIC DNA]</scope>
    <source>
        <strain evidence="8 9">BH-SS-21</strain>
    </source>
</reference>
<dbReference type="AlphaFoldDB" id="A0A940XQX0"/>
<evidence type="ECO:0000256" key="1">
    <source>
        <dbReference type="ARBA" id="ARBA00022679"/>
    </source>
</evidence>
<feature type="region of interest" description="Disordered" evidence="6">
    <location>
        <begin position="305"/>
        <end position="396"/>
    </location>
</feature>
<evidence type="ECO:0000256" key="5">
    <source>
        <dbReference type="PROSITE-ProRule" id="PRU10141"/>
    </source>
</evidence>
<dbReference type="Proteomes" id="UP000677413">
    <property type="component" value="Unassembled WGS sequence"/>
</dbReference>
<sequence length="599" mass="60166">MRPLDVDEPTVVGPYRLLGRLGSGGMGRVYLGRSAGGRTVAVKIVHPHFALDEEFRARFRREVEAARRVGGAYTAPVLDADPDARIPWVATGYAAGPTLTAAVTDNGALADHSVRVLGAGLAEALTAVHGLGLVHRDVKPSNVLLTLDGPLLIDFGIARATDGTASLTSTGVSIGSPGYMSPEQILGKGVTGAADVFSLGAVLAYAATGSSPFPGDSSAALLYKVVHEEPELGALSGALRETVAGCLAKDPSARPSPADLATALAPQGAARLVAAGWLPGPLVEQVSRSAVRLLNLEVAEGAAEGAPSGVVDFSRPSVDSASEDGPSAAGAPEAPEVPGVFGPPDPSYASYSPSPSPYSPYVPGSHNGPHTPYPGAASTYVPEPRDAPAPAAAPGKVSVSVAATSVPGAGGRGRRLSCTVALAVAGALAAVTFGSVFVFDLLPGSGSDDTSDAGPAGTPPTASAGPSAGRSAGPSGSPTTGEGAIPTSYLGTWEGDGYALDGKLPMGTFRVTVGQAAKGDRLGTFRQTDLIGGTCDTDLYLKKVAAGQLIATSVAKPSTTSECTTGRHEVRLIPVGDDLRYETDNADAGDPVARMSKVG</sequence>
<feature type="compositionally biased region" description="Low complexity" evidence="6">
    <location>
        <begin position="325"/>
        <end position="340"/>
    </location>
</feature>
<dbReference type="Pfam" id="PF00069">
    <property type="entry name" value="Pkinase"/>
    <property type="match status" value="1"/>
</dbReference>
<dbReference type="PROSITE" id="PS00108">
    <property type="entry name" value="PROTEIN_KINASE_ST"/>
    <property type="match status" value="1"/>
</dbReference>
<dbReference type="GO" id="GO:0004674">
    <property type="term" value="F:protein serine/threonine kinase activity"/>
    <property type="evidence" value="ECO:0007669"/>
    <property type="project" value="UniProtKB-KW"/>
</dbReference>
<gene>
    <name evidence="8" type="ORF">J8N05_09060</name>
</gene>
<dbReference type="InterPro" id="IPR008271">
    <property type="entry name" value="Ser/Thr_kinase_AS"/>
</dbReference>
<evidence type="ECO:0000313" key="8">
    <source>
        <dbReference type="EMBL" id="MBQ0848360.1"/>
    </source>
</evidence>
<dbReference type="SMART" id="SM00220">
    <property type="entry name" value="S_TKc"/>
    <property type="match status" value="1"/>
</dbReference>
<feature type="region of interest" description="Disordered" evidence="6">
    <location>
        <begin position="447"/>
        <end position="488"/>
    </location>
</feature>
<dbReference type="EMBL" id="JAGPYQ010000001">
    <property type="protein sequence ID" value="MBQ0848360.1"/>
    <property type="molecule type" value="Genomic_DNA"/>
</dbReference>
<dbReference type="SUPFAM" id="SSF56112">
    <property type="entry name" value="Protein kinase-like (PK-like)"/>
    <property type="match status" value="1"/>
</dbReference>
<name>A0A940XQX0_9ACTN</name>
<keyword evidence="4 5" id="KW-0067">ATP-binding</keyword>
<organism evidence="8 9">
    <name type="scientific">Streptomyces liliiviolaceus</name>
    <dbReference type="NCBI Taxonomy" id="2823109"/>
    <lineage>
        <taxon>Bacteria</taxon>
        <taxon>Bacillati</taxon>
        <taxon>Actinomycetota</taxon>
        <taxon>Actinomycetes</taxon>
        <taxon>Kitasatosporales</taxon>
        <taxon>Streptomycetaceae</taxon>
        <taxon>Streptomyces</taxon>
    </lineage>
</organism>
<protein>
    <submittedName>
        <fullName evidence="8">Serine/threonine protein kinase</fullName>
    </submittedName>
</protein>
<dbReference type="RefSeq" id="WP_210881910.1">
    <property type="nucleotide sequence ID" value="NZ_JAGPYQ010000001.1"/>
</dbReference>
<dbReference type="InterPro" id="IPR011009">
    <property type="entry name" value="Kinase-like_dom_sf"/>
</dbReference>